<keyword evidence="4 7" id="KW-0963">Cytoplasm</keyword>
<comment type="catalytic activity">
    <reaction evidence="7 8">
        <text>D-glyceraldehyde 3-phosphate = dihydroxyacetone phosphate</text>
        <dbReference type="Rhea" id="RHEA:18585"/>
        <dbReference type="ChEBI" id="CHEBI:57642"/>
        <dbReference type="ChEBI" id="CHEBI:59776"/>
        <dbReference type="EC" id="5.3.1.1"/>
    </reaction>
</comment>
<accession>A0A1I4VJD9</accession>
<evidence type="ECO:0000256" key="2">
    <source>
        <dbReference type="ARBA" id="ARBA00007422"/>
    </source>
</evidence>
<dbReference type="InterPro" id="IPR020861">
    <property type="entry name" value="Triosephosphate_isomerase_AS"/>
</dbReference>
<dbReference type="UniPathway" id="UPA00138"/>
<dbReference type="InterPro" id="IPR000652">
    <property type="entry name" value="Triosephosphate_isomerase"/>
</dbReference>
<evidence type="ECO:0000313" key="10">
    <source>
        <dbReference type="Proteomes" id="UP000199611"/>
    </source>
</evidence>
<dbReference type="PANTHER" id="PTHR21139:SF42">
    <property type="entry name" value="TRIOSEPHOSPHATE ISOMERASE"/>
    <property type="match status" value="1"/>
</dbReference>
<dbReference type="PROSITE" id="PS00171">
    <property type="entry name" value="TIM_1"/>
    <property type="match status" value="1"/>
</dbReference>
<dbReference type="HAMAP" id="MF_00147_B">
    <property type="entry name" value="TIM_B"/>
    <property type="match status" value="1"/>
</dbReference>
<reference evidence="9 10" key="1">
    <citation type="submission" date="2016-10" db="EMBL/GenBank/DDBJ databases">
        <authorList>
            <person name="de Groot N.N."/>
        </authorList>
    </citation>
    <scope>NUCLEOTIDE SEQUENCE [LARGE SCALE GENOMIC DNA]</scope>
    <source>
        <strain evidence="9 10">DSM 9990</strain>
    </source>
</reference>
<keyword evidence="5 7" id="KW-0324">Glycolysis</keyword>
<comment type="similarity">
    <text evidence="2 7 8">Belongs to the triosephosphate isomerase family.</text>
</comment>
<evidence type="ECO:0000256" key="8">
    <source>
        <dbReference type="RuleBase" id="RU363013"/>
    </source>
</evidence>
<dbReference type="SUPFAM" id="SSF51351">
    <property type="entry name" value="Triosephosphate isomerase (TIM)"/>
    <property type="match status" value="1"/>
</dbReference>
<dbReference type="Pfam" id="PF00121">
    <property type="entry name" value="TIM"/>
    <property type="match status" value="1"/>
</dbReference>
<dbReference type="FunFam" id="3.20.20.70:FF:000016">
    <property type="entry name" value="Triosephosphate isomerase"/>
    <property type="match status" value="1"/>
</dbReference>
<feature type="binding site" evidence="7">
    <location>
        <begin position="236"/>
        <end position="237"/>
    </location>
    <ligand>
        <name>substrate</name>
    </ligand>
</feature>
<dbReference type="GO" id="GO:0006096">
    <property type="term" value="P:glycolytic process"/>
    <property type="evidence" value="ECO:0007669"/>
    <property type="project" value="UniProtKB-UniRule"/>
</dbReference>
<dbReference type="GO" id="GO:0046166">
    <property type="term" value="P:glyceraldehyde-3-phosphate biosynthetic process"/>
    <property type="evidence" value="ECO:0007669"/>
    <property type="project" value="TreeGrafter"/>
</dbReference>
<dbReference type="UniPathway" id="UPA00109">
    <property type="reaction ID" value="UER00189"/>
</dbReference>
<dbReference type="Proteomes" id="UP000199611">
    <property type="component" value="Unassembled WGS sequence"/>
</dbReference>
<evidence type="ECO:0000256" key="5">
    <source>
        <dbReference type="ARBA" id="ARBA00023152"/>
    </source>
</evidence>
<evidence type="ECO:0000256" key="7">
    <source>
        <dbReference type="HAMAP-Rule" id="MF_00147"/>
    </source>
</evidence>
<feature type="binding site" evidence="7">
    <location>
        <position position="215"/>
    </location>
    <ligand>
        <name>substrate</name>
    </ligand>
</feature>
<dbReference type="EMBL" id="FOUU01000010">
    <property type="protein sequence ID" value="SFN01394.1"/>
    <property type="molecule type" value="Genomic_DNA"/>
</dbReference>
<protein>
    <recommendedName>
        <fullName evidence="7 8">Triosephosphate isomerase</fullName>
        <shortName evidence="7">TIM</shortName>
        <shortName evidence="7">TPI</shortName>
        <ecNumber evidence="7 8">5.3.1.1</ecNumber>
    </recommendedName>
    <alternativeName>
        <fullName evidence="7">Triose-phosphate isomerase</fullName>
    </alternativeName>
</protein>
<dbReference type="RefSeq" id="WP_093395968.1">
    <property type="nucleotide sequence ID" value="NZ_FOUU01000010.1"/>
</dbReference>
<gene>
    <name evidence="7" type="primary">tpiA</name>
    <name evidence="9" type="ORF">SAMN05660836_02323</name>
</gene>
<feature type="active site" description="Electrophile" evidence="7">
    <location>
        <position position="97"/>
    </location>
</feature>
<dbReference type="GO" id="GO:0006094">
    <property type="term" value="P:gluconeogenesis"/>
    <property type="evidence" value="ECO:0007669"/>
    <property type="project" value="UniProtKB-UniRule"/>
</dbReference>
<dbReference type="InterPro" id="IPR035990">
    <property type="entry name" value="TIM_sf"/>
</dbReference>
<dbReference type="PANTHER" id="PTHR21139">
    <property type="entry name" value="TRIOSEPHOSPHATE ISOMERASE"/>
    <property type="match status" value="1"/>
</dbReference>
<evidence type="ECO:0000313" key="9">
    <source>
        <dbReference type="EMBL" id="SFN01394.1"/>
    </source>
</evidence>
<sequence length="255" mass="28507">MVRRKNLIAANWKMHKTVSEAVGFVRELQKSVGTFDDREVLIAPPFTALLAVSKELSREDFFLGGQNCHWEEKGAYTGEVSVPMLKDVGCRYVIVGHSERRHIFKEDDEVINKKVRAAVKWGLVPILCVGEMLEEREAGKTFEIVSDQLEKGLKDVDLLDGRSVVIAYEPVWAIGTGRTATPEQAQEVHSFIREKLSGSYGKDIAHSVRILYGGSVKPSNVDDLMKEEDVDGLLVGGASLEVESFRRIIEYQQKG</sequence>
<proteinExistence type="inferred from homology"/>
<comment type="subcellular location">
    <subcellularLocation>
        <location evidence="7 8">Cytoplasm</location>
    </subcellularLocation>
</comment>
<keyword evidence="6 7" id="KW-0413">Isomerase</keyword>
<evidence type="ECO:0000256" key="1">
    <source>
        <dbReference type="ARBA" id="ARBA00004680"/>
    </source>
</evidence>
<dbReference type="GO" id="GO:0019563">
    <property type="term" value="P:glycerol catabolic process"/>
    <property type="evidence" value="ECO:0007669"/>
    <property type="project" value="TreeGrafter"/>
</dbReference>
<comment type="pathway">
    <text evidence="7 8">Carbohydrate biosynthesis; gluconeogenesis.</text>
</comment>
<dbReference type="InterPro" id="IPR013785">
    <property type="entry name" value="Aldolase_TIM"/>
</dbReference>
<dbReference type="Gene3D" id="3.20.20.70">
    <property type="entry name" value="Aldolase class I"/>
    <property type="match status" value="1"/>
</dbReference>
<dbReference type="NCBIfam" id="TIGR00419">
    <property type="entry name" value="tim"/>
    <property type="match status" value="1"/>
</dbReference>
<dbReference type="GO" id="GO:0005829">
    <property type="term" value="C:cytosol"/>
    <property type="evidence" value="ECO:0007669"/>
    <property type="project" value="TreeGrafter"/>
</dbReference>
<dbReference type="STRING" id="39841.SAMN05660836_02323"/>
<evidence type="ECO:0000256" key="6">
    <source>
        <dbReference type="ARBA" id="ARBA00023235"/>
    </source>
</evidence>
<dbReference type="CDD" id="cd00311">
    <property type="entry name" value="TIM"/>
    <property type="match status" value="1"/>
</dbReference>
<keyword evidence="3 7" id="KW-0312">Gluconeogenesis</keyword>
<comment type="subunit">
    <text evidence="7 8">Homodimer.</text>
</comment>
<evidence type="ECO:0000256" key="4">
    <source>
        <dbReference type="ARBA" id="ARBA00022490"/>
    </source>
</evidence>
<dbReference type="GO" id="GO:0004807">
    <property type="term" value="F:triose-phosphate isomerase activity"/>
    <property type="evidence" value="ECO:0007669"/>
    <property type="project" value="UniProtKB-UniRule"/>
</dbReference>
<comment type="pathway">
    <text evidence="1 7 8">Carbohydrate degradation; glycolysis; D-glyceraldehyde 3-phosphate from glycerone phosphate: step 1/1.</text>
</comment>
<dbReference type="AlphaFoldDB" id="A0A1I4VJD9"/>
<dbReference type="EC" id="5.3.1.1" evidence="7 8"/>
<dbReference type="InterPro" id="IPR022896">
    <property type="entry name" value="TrioseP_Isoase_bac/euk"/>
</dbReference>
<feature type="binding site" evidence="7">
    <location>
        <begin position="11"/>
        <end position="13"/>
    </location>
    <ligand>
        <name>substrate</name>
    </ligand>
</feature>
<comment type="function">
    <text evidence="7">Involved in the gluconeogenesis. Catalyzes stereospecifically the conversion of dihydroxyacetone phosphate (DHAP) to D-glyceraldehyde-3-phosphate (G3P).</text>
</comment>
<evidence type="ECO:0000256" key="3">
    <source>
        <dbReference type="ARBA" id="ARBA00022432"/>
    </source>
</evidence>
<organism evidence="9 10">
    <name type="scientific">Thermodesulforhabdus norvegica</name>
    <dbReference type="NCBI Taxonomy" id="39841"/>
    <lineage>
        <taxon>Bacteria</taxon>
        <taxon>Pseudomonadati</taxon>
        <taxon>Thermodesulfobacteriota</taxon>
        <taxon>Syntrophobacteria</taxon>
        <taxon>Syntrophobacterales</taxon>
        <taxon>Thermodesulforhabdaceae</taxon>
        <taxon>Thermodesulforhabdus</taxon>
    </lineage>
</organism>
<feature type="binding site" evidence="7">
    <location>
        <position position="175"/>
    </location>
    <ligand>
        <name>substrate</name>
    </ligand>
</feature>
<keyword evidence="10" id="KW-1185">Reference proteome</keyword>
<name>A0A1I4VJD9_9BACT</name>
<feature type="active site" description="Proton acceptor" evidence="7">
    <location>
        <position position="169"/>
    </location>
</feature>
<dbReference type="OrthoDB" id="9809429at2"/>
<dbReference type="PROSITE" id="PS51440">
    <property type="entry name" value="TIM_2"/>
    <property type="match status" value="1"/>
</dbReference>